<keyword evidence="2" id="KW-1185">Reference proteome</keyword>
<evidence type="ECO:0000313" key="1">
    <source>
        <dbReference type="EMBL" id="QIK78765.1"/>
    </source>
</evidence>
<proteinExistence type="predicted"/>
<reference evidence="1 2" key="1">
    <citation type="submission" date="2020-03" db="EMBL/GenBank/DDBJ databases">
        <title>Sphingomonas sp. nov., isolated from fish.</title>
        <authorList>
            <person name="Hyun D.-W."/>
            <person name="Bae J.-W."/>
        </authorList>
    </citation>
    <scope>NUCLEOTIDE SEQUENCE [LARGE SCALE GENOMIC DNA]</scope>
    <source>
        <strain evidence="1 2">HDW15B</strain>
    </source>
</reference>
<dbReference type="RefSeq" id="WP_166411157.1">
    <property type="nucleotide sequence ID" value="NZ_CP049869.1"/>
</dbReference>
<evidence type="ECO:0000313" key="2">
    <source>
        <dbReference type="Proteomes" id="UP000503222"/>
    </source>
</evidence>
<dbReference type="KEGG" id="spii:G7077_07510"/>
<name>A0A6G7YPU6_9SPHN</name>
<protein>
    <submittedName>
        <fullName evidence="1">Uncharacterized protein</fullName>
    </submittedName>
</protein>
<organism evidence="1 2">
    <name type="scientific">Sphingomonas piscis</name>
    <dbReference type="NCBI Taxonomy" id="2714943"/>
    <lineage>
        <taxon>Bacteria</taxon>
        <taxon>Pseudomonadati</taxon>
        <taxon>Pseudomonadota</taxon>
        <taxon>Alphaproteobacteria</taxon>
        <taxon>Sphingomonadales</taxon>
        <taxon>Sphingomonadaceae</taxon>
        <taxon>Sphingomonas</taxon>
    </lineage>
</organism>
<dbReference type="AlphaFoldDB" id="A0A6G7YPU6"/>
<dbReference type="Proteomes" id="UP000503222">
    <property type="component" value="Chromosome"/>
</dbReference>
<gene>
    <name evidence="1" type="ORF">G7077_07510</name>
</gene>
<sequence>MPRRVKDYIEISEFTSLDKLIAYLQTIRDTLPPEAEPEMKVRGDEVFGRRLTISYFRELTPEEEECEARYSPAALPADDDKIDELTRKLDQIG</sequence>
<accession>A0A6G7YPU6</accession>
<dbReference type="EMBL" id="CP049869">
    <property type="protein sequence ID" value="QIK78765.1"/>
    <property type="molecule type" value="Genomic_DNA"/>
</dbReference>